<organism evidence="2 3">
    <name type="scientific">Colletotrichum lupini</name>
    <dbReference type="NCBI Taxonomy" id="145971"/>
    <lineage>
        <taxon>Eukaryota</taxon>
        <taxon>Fungi</taxon>
        <taxon>Dikarya</taxon>
        <taxon>Ascomycota</taxon>
        <taxon>Pezizomycotina</taxon>
        <taxon>Sordariomycetes</taxon>
        <taxon>Hypocreomycetidae</taxon>
        <taxon>Glomerellales</taxon>
        <taxon>Glomerellaceae</taxon>
        <taxon>Colletotrichum</taxon>
        <taxon>Colletotrichum acutatum species complex</taxon>
    </lineage>
</organism>
<keyword evidence="3" id="KW-1185">Reference proteome</keyword>
<evidence type="ECO:0000313" key="3">
    <source>
        <dbReference type="Proteomes" id="UP000830671"/>
    </source>
</evidence>
<reference evidence="2" key="1">
    <citation type="journal article" date="2021" name="Mol. Plant Microbe Interact.">
        <title>Complete Genome Sequence of the Plant-Pathogenic Fungus Colletotrichum lupini.</title>
        <authorList>
            <person name="Baroncelli R."/>
            <person name="Pensec F."/>
            <person name="Da Lio D."/>
            <person name="Boufleur T."/>
            <person name="Vicente I."/>
            <person name="Sarrocco S."/>
            <person name="Picot A."/>
            <person name="Baraldi E."/>
            <person name="Sukno S."/>
            <person name="Thon M."/>
            <person name="Le Floch G."/>
        </authorList>
    </citation>
    <scope>NUCLEOTIDE SEQUENCE</scope>
    <source>
        <strain evidence="2">IMI 504893</strain>
    </source>
</reference>
<feature type="region of interest" description="Disordered" evidence="1">
    <location>
        <begin position="382"/>
        <end position="422"/>
    </location>
</feature>
<evidence type="ECO:0000256" key="1">
    <source>
        <dbReference type="SAM" id="MobiDB-lite"/>
    </source>
</evidence>
<protein>
    <submittedName>
        <fullName evidence="2">Uncharacterized protein</fullName>
    </submittedName>
</protein>
<feature type="compositionally biased region" description="Polar residues" evidence="1">
    <location>
        <begin position="321"/>
        <end position="332"/>
    </location>
</feature>
<feature type="compositionally biased region" description="Polar residues" evidence="1">
    <location>
        <begin position="597"/>
        <end position="613"/>
    </location>
</feature>
<evidence type="ECO:0000313" key="2">
    <source>
        <dbReference type="EMBL" id="UQC84955.1"/>
    </source>
</evidence>
<dbReference type="KEGG" id="clup:CLUP02_10451"/>
<accession>A0A9Q8SXJ4</accession>
<feature type="region of interest" description="Disordered" evidence="1">
    <location>
        <begin position="582"/>
        <end position="615"/>
    </location>
</feature>
<dbReference type="Proteomes" id="UP000830671">
    <property type="component" value="Chromosome 5"/>
</dbReference>
<dbReference type="RefSeq" id="XP_049146572.1">
    <property type="nucleotide sequence ID" value="XM_049289427.1"/>
</dbReference>
<dbReference type="GeneID" id="73344437"/>
<sequence>MSSGLYSSRPRRAWSASVLPKNKSCRILLMTIQKYAKERSCPLSIYPSGLINDFILIAAPLILRQGSNVSISMWRSGEIIAVRETASLRSSKNSAQIHVGLYRKSSTCLRGLLRISDSATPGRGAKHVKGREFQAQSLRAHAVRTTYAYNPVKGRSGTRRHLRLKLSTTVGIEEKPARAEVPQAEKPQSRRFPFDVPFRKSYVCLSDWSLDKDPQTPTAQTLRETRMSCVISLTNPIGNNHIGKDQIPTVAVKETPAVYTPSAETGSLVIREDESARERNYLLEYPYTENTLYAQVKPLSSRNPGASCRHAHAGFMRLKMNSGTHANSNQPSGRLAEMEGGSEGAIGGMSVTSLLRRHGLVNLKYCELSGNNQLKLSWFSRSPPTSHNGAPRSAEESASEVAGGNNARGTDSEPIGSRAGGLLRPLHPSFGSRFRRPLLARAHCPHQNNWGRPGSWVTTQLLDTFMDSFLRGTIPLNDPGSKMNVVWIFSPGDTKLERLPPHGSLGQSYLVIKLCPGCKLICLFICLRDPAPGEPIISHHKVSCALSRIPRRLIHADLPNIAPPELSLGGLSLFNPVRPPVSPPLPTTDDVAPGGPHSSSFRRLSPGSQSFQPKTTTYTKTLTNRLIALTSRGQPRRQDVFQPPQLVSLVHHPYAGARCSAAPGASADSAFDL</sequence>
<dbReference type="AlphaFoldDB" id="A0A9Q8SXJ4"/>
<name>A0A9Q8SXJ4_9PEZI</name>
<feature type="region of interest" description="Disordered" evidence="1">
    <location>
        <begin position="321"/>
        <end position="341"/>
    </location>
</feature>
<dbReference type="EMBL" id="CP019477">
    <property type="protein sequence ID" value="UQC84955.1"/>
    <property type="molecule type" value="Genomic_DNA"/>
</dbReference>
<gene>
    <name evidence="2" type="ORF">CLUP02_10451</name>
</gene>
<proteinExistence type="predicted"/>